<feature type="region of interest" description="Disordered" evidence="1">
    <location>
        <begin position="12"/>
        <end position="32"/>
    </location>
</feature>
<gene>
    <name evidence="2" type="ordered locus">Plut_0816</name>
</gene>
<dbReference type="HOGENOM" id="CLU_2331228_0_0_10"/>
<protein>
    <submittedName>
        <fullName evidence="2">Uncharacterized protein</fullName>
    </submittedName>
</protein>
<accession>Q3B4P6</accession>
<dbReference type="RefSeq" id="WP_011357559.1">
    <property type="nucleotide sequence ID" value="NC_007512.1"/>
</dbReference>
<evidence type="ECO:0000313" key="2">
    <source>
        <dbReference type="EMBL" id="ABB23685.1"/>
    </source>
</evidence>
<sequence>MHTMINNGVWGEELTTPLGENPTSSTTNNITSEKIRSCKNTVIELLYRGGEFIIYEATPWTHTIEVIGKNNPFRHRTRAGVMRAFDNWVKKNAASGTS</sequence>
<dbReference type="Proteomes" id="UP000002709">
    <property type="component" value="Chromosome"/>
</dbReference>
<dbReference type="KEGG" id="plt:Plut_0816"/>
<evidence type="ECO:0000256" key="1">
    <source>
        <dbReference type="SAM" id="MobiDB-lite"/>
    </source>
</evidence>
<dbReference type="OrthoDB" id="10009428at2"/>
<dbReference type="AlphaFoldDB" id="Q3B4P6"/>
<dbReference type="EMBL" id="CP000096">
    <property type="protein sequence ID" value="ABB23685.1"/>
    <property type="molecule type" value="Genomic_DNA"/>
</dbReference>
<keyword evidence="3" id="KW-1185">Reference proteome</keyword>
<feature type="compositionally biased region" description="Low complexity" evidence="1">
    <location>
        <begin position="21"/>
        <end position="32"/>
    </location>
</feature>
<evidence type="ECO:0000313" key="3">
    <source>
        <dbReference type="Proteomes" id="UP000002709"/>
    </source>
</evidence>
<organism evidence="2 3">
    <name type="scientific">Chlorobium luteolum (strain DSM 273 / BCRC 81028 / 2530)</name>
    <name type="common">Pelodictyon luteolum</name>
    <dbReference type="NCBI Taxonomy" id="319225"/>
    <lineage>
        <taxon>Bacteria</taxon>
        <taxon>Pseudomonadati</taxon>
        <taxon>Chlorobiota</taxon>
        <taxon>Chlorobiia</taxon>
        <taxon>Chlorobiales</taxon>
        <taxon>Chlorobiaceae</taxon>
        <taxon>Chlorobium/Pelodictyon group</taxon>
        <taxon>Pelodictyon</taxon>
    </lineage>
</organism>
<reference evidence="3" key="1">
    <citation type="submission" date="2005-08" db="EMBL/GenBank/DDBJ databases">
        <title>Complete sequence of Pelodictyon luteolum DSM 273.</title>
        <authorList>
            <consortium name="US DOE Joint Genome Institute"/>
            <person name="Copeland A."/>
            <person name="Lucas S."/>
            <person name="Lapidus A."/>
            <person name="Barry K."/>
            <person name="Detter J.C."/>
            <person name="Glavina T."/>
            <person name="Hammon N."/>
            <person name="Israni S."/>
            <person name="Pitluck S."/>
            <person name="Bryant D."/>
            <person name="Schmutz J."/>
            <person name="Larimer F."/>
            <person name="Land M."/>
            <person name="Kyrpides N."/>
            <person name="Ivanova N."/>
            <person name="Richardson P."/>
        </authorList>
    </citation>
    <scope>NUCLEOTIDE SEQUENCE [LARGE SCALE GENOMIC DNA]</scope>
    <source>
        <strain evidence="3">DSM 273 / BCRC 81028 / 2530</strain>
    </source>
</reference>
<dbReference type="STRING" id="319225.Plut_0816"/>
<name>Q3B4P6_CHLL3</name>
<proteinExistence type="predicted"/>